<comment type="similarity">
    <text evidence="1 10">Belongs to the class-I aminoacyl-tRNA synthetase family.</text>
</comment>
<dbReference type="CDD" id="cd00812">
    <property type="entry name" value="LeuRS_core"/>
    <property type="match status" value="1"/>
</dbReference>
<keyword evidence="7 10" id="KW-0030">Aminoacyl-tRNA synthetase</keyword>
<feature type="domain" description="Methionyl/Leucyl tRNA synthetase" evidence="14">
    <location>
        <begin position="114"/>
        <end position="246"/>
    </location>
</feature>
<evidence type="ECO:0000256" key="7">
    <source>
        <dbReference type="ARBA" id="ARBA00023146"/>
    </source>
</evidence>
<dbReference type="Proteomes" id="UP000826271">
    <property type="component" value="Unassembled WGS sequence"/>
</dbReference>
<dbReference type="FunFam" id="1.10.730.10:FF:000011">
    <property type="entry name" value="Leucine--tRNA ligase chloroplastic/mitochondrial"/>
    <property type="match status" value="1"/>
</dbReference>
<dbReference type="Pfam" id="PF00133">
    <property type="entry name" value="tRNA-synt_1"/>
    <property type="match status" value="2"/>
</dbReference>
<feature type="domain" description="Aminoacyl-tRNA synthetase class Ia" evidence="12">
    <location>
        <begin position="726"/>
        <end position="755"/>
    </location>
</feature>
<feature type="region of interest" description="Disordered" evidence="11">
    <location>
        <begin position="1"/>
        <end position="21"/>
    </location>
</feature>
<dbReference type="GO" id="GO:0002161">
    <property type="term" value="F:aminoacyl-tRNA deacylase activity"/>
    <property type="evidence" value="ECO:0007669"/>
    <property type="project" value="InterPro"/>
</dbReference>
<dbReference type="InterPro" id="IPR015413">
    <property type="entry name" value="Methionyl/Leucyl_tRNA_Synth"/>
</dbReference>
<dbReference type="AlphaFoldDB" id="A0AAV6XT88"/>
<dbReference type="InterPro" id="IPR014729">
    <property type="entry name" value="Rossmann-like_a/b/a_fold"/>
</dbReference>
<evidence type="ECO:0000313" key="16">
    <source>
        <dbReference type="EMBL" id="KAG8385794.1"/>
    </source>
</evidence>
<evidence type="ECO:0000259" key="12">
    <source>
        <dbReference type="Pfam" id="PF00133"/>
    </source>
</evidence>
<dbReference type="SUPFAM" id="SSF47323">
    <property type="entry name" value="Anticodon-binding domain of a subclass of class I aminoacyl-tRNA synthetases"/>
    <property type="match status" value="1"/>
</dbReference>
<accession>A0AAV6XT88</accession>
<dbReference type="FunFam" id="3.40.50.620:FF:000056">
    <property type="entry name" value="Leucine--tRNA ligase"/>
    <property type="match status" value="1"/>
</dbReference>
<dbReference type="FunFam" id="3.90.740.10:FF:000049">
    <property type="entry name" value="Os01g0120300 protein"/>
    <property type="match status" value="1"/>
</dbReference>
<evidence type="ECO:0000256" key="4">
    <source>
        <dbReference type="ARBA" id="ARBA00022741"/>
    </source>
</evidence>
<keyword evidence="6 10" id="KW-0648">Protein biosynthesis</keyword>
<dbReference type="InterPro" id="IPR002300">
    <property type="entry name" value="aa-tRNA-synth_Ia"/>
</dbReference>
<feature type="domain" description="Leucyl-tRNA synthetase editing" evidence="15">
    <location>
        <begin position="295"/>
        <end position="490"/>
    </location>
</feature>
<dbReference type="PROSITE" id="PS00178">
    <property type="entry name" value="AA_TRNA_LIGASE_I"/>
    <property type="match status" value="1"/>
</dbReference>
<dbReference type="InterPro" id="IPR009080">
    <property type="entry name" value="tRNAsynth_Ia_anticodon-bd"/>
</dbReference>
<organism evidence="16 17">
    <name type="scientific">Buddleja alternifolia</name>
    <dbReference type="NCBI Taxonomy" id="168488"/>
    <lineage>
        <taxon>Eukaryota</taxon>
        <taxon>Viridiplantae</taxon>
        <taxon>Streptophyta</taxon>
        <taxon>Embryophyta</taxon>
        <taxon>Tracheophyta</taxon>
        <taxon>Spermatophyta</taxon>
        <taxon>Magnoliopsida</taxon>
        <taxon>eudicotyledons</taxon>
        <taxon>Gunneridae</taxon>
        <taxon>Pentapetalae</taxon>
        <taxon>asterids</taxon>
        <taxon>lamiids</taxon>
        <taxon>Lamiales</taxon>
        <taxon>Scrophulariaceae</taxon>
        <taxon>Buddlejeae</taxon>
        <taxon>Buddleja</taxon>
    </lineage>
</organism>
<dbReference type="GO" id="GO:0004823">
    <property type="term" value="F:leucine-tRNA ligase activity"/>
    <property type="evidence" value="ECO:0007669"/>
    <property type="project" value="UniProtKB-EC"/>
</dbReference>
<dbReference type="CDD" id="cd07958">
    <property type="entry name" value="Anticodon_Ia_Leu_BEm"/>
    <property type="match status" value="1"/>
</dbReference>
<dbReference type="InterPro" id="IPR001412">
    <property type="entry name" value="aa-tRNA-synth_I_CS"/>
</dbReference>
<name>A0AAV6XT88_9LAMI</name>
<dbReference type="EC" id="6.1.1.4" evidence="2"/>
<dbReference type="GO" id="GO:0009791">
    <property type="term" value="P:post-embryonic development"/>
    <property type="evidence" value="ECO:0007669"/>
    <property type="project" value="UniProtKB-ARBA"/>
</dbReference>
<dbReference type="Gene3D" id="1.10.730.10">
    <property type="entry name" value="Isoleucyl-tRNA Synthetase, Domain 1"/>
    <property type="match status" value="1"/>
</dbReference>
<keyword evidence="5 10" id="KW-0067">ATP-binding</keyword>
<feature type="domain" description="Aminoacyl-tRNA synthetase class Ia" evidence="12">
    <location>
        <begin position="501"/>
        <end position="664"/>
    </location>
</feature>
<protein>
    <recommendedName>
        <fullName evidence="2">leucine--tRNA ligase</fullName>
        <ecNumber evidence="2">6.1.1.4</ecNumber>
    </recommendedName>
    <alternativeName>
        <fullName evidence="8">Leucyl-tRNA synthetase</fullName>
    </alternativeName>
</protein>
<dbReference type="PANTHER" id="PTHR43740:SF2">
    <property type="entry name" value="LEUCINE--TRNA LIGASE, MITOCHONDRIAL"/>
    <property type="match status" value="1"/>
</dbReference>
<dbReference type="PANTHER" id="PTHR43740">
    <property type="entry name" value="LEUCYL-TRNA SYNTHETASE"/>
    <property type="match status" value="1"/>
</dbReference>
<feature type="domain" description="Methionyl/Valyl/Leucyl/Isoleucyl-tRNA synthetase anticodon-binding" evidence="13">
    <location>
        <begin position="812"/>
        <end position="920"/>
    </location>
</feature>
<dbReference type="FunFam" id="3.40.50.620:FF:000077">
    <property type="entry name" value="Leucine--tRNA ligase"/>
    <property type="match status" value="1"/>
</dbReference>
<evidence type="ECO:0000313" key="17">
    <source>
        <dbReference type="Proteomes" id="UP000826271"/>
    </source>
</evidence>
<dbReference type="Gene3D" id="3.40.50.620">
    <property type="entry name" value="HUPs"/>
    <property type="match status" value="2"/>
</dbReference>
<dbReference type="GO" id="GO:0005739">
    <property type="term" value="C:mitochondrion"/>
    <property type="evidence" value="ECO:0007669"/>
    <property type="project" value="UniProtKB-ARBA"/>
</dbReference>
<dbReference type="Gene3D" id="3.90.740.10">
    <property type="entry name" value="Valyl/Leucyl/Isoleucyl-tRNA synthetase, editing domain"/>
    <property type="match status" value="1"/>
</dbReference>
<dbReference type="InterPro" id="IPR009008">
    <property type="entry name" value="Val/Leu/Ile-tRNA-synth_edit"/>
</dbReference>
<dbReference type="EMBL" id="WHWC01000003">
    <property type="protein sequence ID" value="KAG8385794.1"/>
    <property type="molecule type" value="Genomic_DNA"/>
</dbReference>
<dbReference type="GO" id="GO:0048608">
    <property type="term" value="P:reproductive structure development"/>
    <property type="evidence" value="ECO:0007669"/>
    <property type="project" value="UniProtKB-ARBA"/>
</dbReference>
<gene>
    <name evidence="16" type="ORF">BUALT_Bualt03G0082300</name>
</gene>
<keyword evidence="3 10" id="KW-0436">Ligase</keyword>
<evidence type="ECO:0000256" key="8">
    <source>
        <dbReference type="ARBA" id="ARBA00030520"/>
    </source>
</evidence>
<dbReference type="SUPFAM" id="SSF52374">
    <property type="entry name" value="Nucleotidylyl transferase"/>
    <property type="match status" value="1"/>
</dbReference>
<dbReference type="Pfam" id="PF09334">
    <property type="entry name" value="tRNA-synt_1g"/>
    <property type="match status" value="1"/>
</dbReference>
<evidence type="ECO:0000256" key="11">
    <source>
        <dbReference type="SAM" id="MobiDB-lite"/>
    </source>
</evidence>
<proteinExistence type="inferred from homology"/>
<dbReference type="InterPro" id="IPR025709">
    <property type="entry name" value="Leu_tRNA-synth_edit"/>
</dbReference>
<evidence type="ECO:0000256" key="3">
    <source>
        <dbReference type="ARBA" id="ARBA00022598"/>
    </source>
</evidence>
<dbReference type="FunFam" id="1.10.730.10:FF:000012">
    <property type="entry name" value="Leucine--tRNA ligase"/>
    <property type="match status" value="1"/>
</dbReference>
<reference evidence="16" key="1">
    <citation type="submission" date="2019-10" db="EMBL/GenBank/DDBJ databases">
        <authorList>
            <person name="Zhang R."/>
            <person name="Pan Y."/>
            <person name="Wang J."/>
            <person name="Ma R."/>
            <person name="Yu S."/>
        </authorList>
    </citation>
    <scope>NUCLEOTIDE SEQUENCE</scope>
    <source>
        <strain evidence="16">LA-IB0</strain>
        <tissue evidence="16">Leaf</tissue>
    </source>
</reference>
<evidence type="ECO:0000259" key="13">
    <source>
        <dbReference type="Pfam" id="PF08264"/>
    </source>
</evidence>
<sequence length="971" mass="110394">MFAQIQPTKRPHFPPPQHISPEFPFLRRPPLLRYHRSRPSFRALRVFNCLKATTGGKSTSSGEEIVTNEEGEVRRAYPFHEIEPKWQRYWEENKTFRTPDEIDTSKPKFYVLDMFPYPSGAGLHVGHPLGYTATDILARLRRMQGFNVLHPMGWDAFGLPAEQYAIQTGTHPKITTIKNIDRFRAQLKLLGFSYDWDREISTTEPDYYKWTQWIFLQLLKRGLAYQAEVPVNWCPALGTVLANEEVVDGVSERGGHPVIRKPMRQWMLKITEYADRLLEDLDDLDWPESVKEMQRNWIGRSEGAELQFNVVDTDGLERDIKITVYTTRPDTLFGATYLVLAPEHVLLSSIVSDVQRKDVEEYKELSSRKSDLERTELQKEKTGVFTGSYARNPANGLEIPIWVADYVLGSYGTGAIMAVPAHDSRDHEFALKYNIPFRGVVTPENGSFSYFEKAYSGEGIMINSSSPTSGLDINGLPSKDAASRVIEWLEKTGNGMKKVNYKLRDWLFARQRYWGEPIPVIFLDDTGECIPISEAELPLTLPELADFTPTGTGEPPLTKALSWVKTVDSTLGRSAQRETNTMPQWAGSCWYYLRFMDPRNSKALVDKEKEKYWSPVDVYVGGAEHAVLHLLYARFWHKVLYDVGVVSTKEPFKCVINQGIILGEVQYTAFRDSDGNLVSADSVDEMSNFSQESVLEEKACHLEIVMKSGEYFVMKDNSDIRLIARAHKMSKSRGNVVNPDDVVLQYGADSLRLYEMFMGPFRDSKTWSTSGIDGVHRFLARVWRLIVGSPSLDGKFKDGTIDLDGEPTVEQLRCLHRCINKVTEEIEGTRFNTAISAMMEFTNAAYKWDKLPRSVAEAFVLLLSPYAPHMAEELWSRLGHSSSLAYESFPKVNPDYLKESTVVLPVQINGKTRGTIQVEKTCTEEDAFKLASLDSKVSKYLDGKTIKKRIFVPGKILNIILDAQSVKVVQR</sequence>
<evidence type="ECO:0000259" key="14">
    <source>
        <dbReference type="Pfam" id="PF09334"/>
    </source>
</evidence>
<comment type="caution">
    <text evidence="16">The sequence shown here is derived from an EMBL/GenBank/DDBJ whole genome shotgun (WGS) entry which is preliminary data.</text>
</comment>
<keyword evidence="4 10" id="KW-0547">Nucleotide-binding</keyword>
<dbReference type="InterPro" id="IPR002302">
    <property type="entry name" value="Leu-tRNA-ligase"/>
</dbReference>
<evidence type="ECO:0000256" key="10">
    <source>
        <dbReference type="RuleBase" id="RU363035"/>
    </source>
</evidence>
<evidence type="ECO:0000256" key="2">
    <source>
        <dbReference type="ARBA" id="ARBA00013164"/>
    </source>
</evidence>
<dbReference type="GO" id="GO:0005829">
    <property type="term" value="C:cytosol"/>
    <property type="evidence" value="ECO:0007669"/>
    <property type="project" value="TreeGrafter"/>
</dbReference>
<comment type="catalytic activity">
    <reaction evidence="9">
        <text>tRNA(Leu) + L-leucine + ATP = L-leucyl-tRNA(Leu) + AMP + diphosphate</text>
        <dbReference type="Rhea" id="RHEA:11688"/>
        <dbReference type="Rhea" id="RHEA-COMP:9613"/>
        <dbReference type="Rhea" id="RHEA-COMP:9622"/>
        <dbReference type="ChEBI" id="CHEBI:30616"/>
        <dbReference type="ChEBI" id="CHEBI:33019"/>
        <dbReference type="ChEBI" id="CHEBI:57427"/>
        <dbReference type="ChEBI" id="CHEBI:78442"/>
        <dbReference type="ChEBI" id="CHEBI:78494"/>
        <dbReference type="ChEBI" id="CHEBI:456215"/>
        <dbReference type="EC" id="6.1.1.4"/>
    </reaction>
</comment>
<dbReference type="GO" id="GO:0005524">
    <property type="term" value="F:ATP binding"/>
    <property type="evidence" value="ECO:0007669"/>
    <property type="project" value="UniProtKB-KW"/>
</dbReference>
<dbReference type="NCBIfam" id="TIGR00396">
    <property type="entry name" value="leuS_bact"/>
    <property type="match status" value="1"/>
</dbReference>
<evidence type="ECO:0000256" key="6">
    <source>
        <dbReference type="ARBA" id="ARBA00022917"/>
    </source>
</evidence>
<evidence type="ECO:0000256" key="1">
    <source>
        <dbReference type="ARBA" id="ARBA00005594"/>
    </source>
</evidence>
<dbReference type="InterPro" id="IPR013155">
    <property type="entry name" value="M/V/L/I-tRNA-synth_anticd-bd"/>
</dbReference>
<dbReference type="SUPFAM" id="SSF50677">
    <property type="entry name" value="ValRS/IleRS/LeuRS editing domain"/>
    <property type="match status" value="1"/>
</dbReference>
<keyword evidence="17" id="KW-1185">Reference proteome</keyword>
<dbReference type="Pfam" id="PF08264">
    <property type="entry name" value="Anticodon_1"/>
    <property type="match status" value="1"/>
</dbReference>
<dbReference type="Pfam" id="PF13603">
    <property type="entry name" value="tRNA-synt_1_2"/>
    <property type="match status" value="1"/>
</dbReference>
<dbReference type="PRINTS" id="PR00985">
    <property type="entry name" value="TRNASYNTHLEU"/>
</dbReference>
<evidence type="ECO:0000256" key="9">
    <source>
        <dbReference type="ARBA" id="ARBA00047469"/>
    </source>
</evidence>
<evidence type="ECO:0000256" key="5">
    <source>
        <dbReference type="ARBA" id="ARBA00022840"/>
    </source>
</evidence>
<dbReference type="HAMAP" id="MF_00049_B">
    <property type="entry name" value="Leu_tRNA_synth_B"/>
    <property type="match status" value="1"/>
</dbReference>
<evidence type="ECO:0000259" key="15">
    <source>
        <dbReference type="Pfam" id="PF13603"/>
    </source>
</evidence>
<dbReference type="GO" id="GO:0006429">
    <property type="term" value="P:leucyl-tRNA aminoacylation"/>
    <property type="evidence" value="ECO:0007669"/>
    <property type="project" value="InterPro"/>
</dbReference>